<dbReference type="InterPro" id="IPR017938">
    <property type="entry name" value="Riboflavin_synthase-like_b-brl"/>
</dbReference>
<dbReference type="CDD" id="cd00322">
    <property type="entry name" value="FNR_like"/>
    <property type="match status" value="1"/>
</dbReference>
<dbReference type="PRINTS" id="PR00371">
    <property type="entry name" value="FPNCR"/>
</dbReference>
<dbReference type="PANTHER" id="PTHR47354">
    <property type="entry name" value="NADH OXIDOREDUCTASE HCR"/>
    <property type="match status" value="1"/>
</dbReference>
<organism evidence="3 4">
    <name type="scientific">Reichenbachiella faecimaris</name>
    <dbReference type="NCBI Taxonomy" id="692418"/>
    <lineage>
        <taxon>Bacteria</taxon>
        <taxon>Pseudomonadati</taxon>
        <taxon>Bacteroidota</taxon>
        <taxon>Cytophagia</taxon>
        <taxon>Cytophagales</taxon>
        <taxon>Reichenbachiellaceae</taxon>
        <taxon>Reichenbachiella</taxon>
    </lineage>
</organism>
<dbReference type="PIRSF" id="PIRSF006816">
    <property type="entry name" value="Cyc3_hyd_g"/>
    <property type="match status" value="1"/>
</dbReference>
<dbReference type="PANTHER" id="PTHR47354:SF5">
    <property type="entry name" value="PROTEIN RFBI"/>
    <property type="match status" value="1"/>
</dbReference>
<dbReference type="InterPro" id="IPR001709">
    <property type="entry name" value="Flavoprot_Pyr_Nucl_cyt_Rdtase"/>
</dbReference>
<evidence type="ECO:0000256" key="1">
    <source>
        <dbReference type="PIRSR" id="PIRSR006816-1"/>
    </source>
</evidence>
<keyword evidence="1" id="KW-0274">FAD</keyword>
<dbReference type="STRING" id="692418.SAMN04488029_1958"/>
<keyword evidence="1" id="KW-0285">Flavoprotein</keyword>
<dbReference type="GO" id="GO:0051537">
    <property type="term" value="F:2 iron, 2 sulfur cluster binding"/>
    <property type="evidence" value="ECO:0007669"/>
    <property type="project" value="InterPro"/>
</dbReference>
<gene>
    <name evidence="3" type="ORF">SAMN04488029_1958</name>
</gene>
<dbReference type="OrthoDB" id="9801223at2"/>
<sequence>MSIVSSALVVDVIVHSDIVHEFILRVDEFEDYEPGQFLQLTLDQTDASALWPESRTFSIASYNPQEKLIRLIIKKVGSYTIRIFNELVPNTICTVKYAYGDFMLPMFDEEEKIHCIAGGTGIAPFLSFLEYLTMNGKVNRLYIYYSARKESELVHFEDLKRLLPEGHLKTFTTRKTSSTSENRRMLVSDIIPNVNDFTEEHFYVCGSKGLIEKFKDELEEKGAENIYLDEWD</sequence>
<feature type="domain" description="FAD-binding FR-type" evidence="2">
    <location>
        <begin position="2"/>
        <end position="105"/>
    </location>
</feature>
<dbReference type="PRINTS" id="PR00410">
    <property type="entry name" value="PHEHYDRXLASE"/>
</dbReference>
<dbReference type="SUPFAM" id="SSF52343">
    <property type="entry name" value="Ferredoxin reductase-like, C-terminal NADP-linked domain"/>
    <property type="match status" value="1"/>
</dbReference>
<dbReference type="GO" id="GO:0016491">
    <property type="term" value="F:oxidoreductase activity"/>
    <property type="evidence" value="ECO:0007669"/>
    <property type="project" value="InterPro"/>
</dbReference>
<keyword evidence="4" id="KW-1185">Reference proteome</keyword>
<dbReference type="Gene3D" id="3.40.50.80">
    <property type="entry name" value="Nucleotide-binding domain of ferredoxin-NADP reductase (FNR) module"/>
    <property type="match status" value="1"/>
</dbReference>
<reference evidence="3 4" key="1">
    <citation type="submission" date="2017-04" db="EMBL/GenBank/DDBJ databases">
        <authorList>
            <person name="Afonso C.L."/>
            <person name="Miller P.J."/>
            <person name="Scott M.A."/>
            <person name="Spackman E."/>
            <person name="Goraichik I."/>
            <person name="Dimitrov K.M."/>
            <person name="Suarez D.L."/>
            <person name="Swayne D.E."/>
        </authorList>
    </citation>
    <scope>NUCLEOTIDE SEQUENCE [LARGE SCALE GENOMIC DNA]</scope>
    <source>
        <strain evidence="3 4">DSM 26133</strain>
    </source>
</reference>
<protein>
    <submittedName>
        <fullName evidence="3">Ferredoxin-NADP reductase</fullName>
    </submittedName>
</protein>
<dbReference type="Pfam" id="PF00175">
    <property type="entry name" value="NAD_binding_1"/>
    <property type="match status" value="1"/>
</dbReference>
<name>A0A1W2GCE1_REIFA</name>
<dbReference type="EMBL" id="FWYF01000002">
    <property type="protein sequence ID" value="SMD34340.1"/>
    <property type="molecule type" value="Genomic_DNA"/>
</dbReference>
<dbReference type="InterPro" id="IPR001433">
    <property type="entry name" value="OxRdtase_FAD/NAD-bd"/>
</dbReference>
<dbReference type="SUPFAM" id="SSF63380">
    <property type="entry name" value="Riboflavin synthase domain-like"/>
    <property type="match status" value="1"/>
</dbReference>
<dbReference type="Proteomes" id="UP000192472">
    <property type="component" value="Unassembled WGS sequence"/>
</dbReference>
<dbReference type="InterPro" id="IPR012165">
    <property type="entry name" value="Cyt_c3_hydrogenase_gsu"/>
</dbReference>
<dbReference type="RefSeq" id="WP_084372642.1">
    <property type="nucleotide sequence ID" value="NZ_FWYF01000002.1"/>
</dbReference>
<accession>A0A1W2GCE1</accession>
<dbReference type="AlphaFoldDB" id="A0A1W2GCE1"/>
<evidence type="ECO:0000313" key="4">
    <source>
        <dbReference type="Proteomes" id="UP000192472"/>
    </source>
</evidence>
<dbReference type="GO" id="GO:0006221">
    <property type="term" value="P:pyrimidine nucleotide biosynthetic process"/>
    <property type="evidence" value="ECO:0007669"/>
    <property type="project" value="InterPro"/>
</dbReference>
<feature type="binding site" evidence="1">
    <location>
        <begin position="55"/>
        <end position="58"/>
    </location>
    <ligand>
        <name>FAD</name>
        <dbReference type="ChEBI" id="CHEBI:57692"/>
    </ligand>
</feature>
<dbReference type="InterPro" id="IPR017927">
    <property type="entry name" value="FAD-bd_FR_type"/>
</dbReference>
<dbReference type="PROSITE" id="PS51384">
    <property type="entry name" value="FAD_FR"/>
    <property type="match status" value="1"/>
</dbReference>
<dbReference type="GO" id="GO:0050660">
    <property type="term" value="F:flavin adenine dinucleotide binding"/>
    <property type="evidence" value="ECO:0007669"/>
    <property type="project" value="InterPro"/>
</dbReference>
<dbReference type="InterPro" id="IPR050415">
    <property type="entry name" value="MRET"/>
</dbReference>
<comment type="cofactor">
    <cofactor evidence="1">
        <name>FAD</name>
        <dbReference type="ChEBI" id="CHEBI:57692"/>
    </cofactor>
    <text evidence="1">Binds 1 FAD per subunit.</text>
</comment>
<dbReference type="InterPro" id="IPR039261">
    <property type="entry name" value="FNR_nucleotide-bd"/>
</dbReference>
<evidence type="ECO:0000313" key="3">
    <source>
        <dbReference type="EMBL" id="SMD34340.1"/>
    </source>
</evidence>
<proteinExistence type="predicted"/>
<dbReference type="Gene3D" id="2.40.30.10">
    <property type="entry name" value="Translation factors"/>
    <property type="match status" value="1"/>
</dbReference>
<evidence type="ECO:0000259" key="2">
    <source>
        <dbReference type="PROSITE" id="PS51384"/>
    </source>
</evidence>